<dbReference type="EMBL" id="MU251379">
    <property type="protein sequence ID" value="KAG9237866.1"/>
    <property type="molecule type" value="Genomic_DNA"/>
</dbReference>
<dbReference type="GO" id="GO:0016042">
    <property type="term" value="P:lipid catabolic process"/>
    <property type="evidence" value="ECO:0007669"/>
    <property type="project" value="UniProtKB-KW"/>
</dbReference>
<feature type="compositionally biased region" description="Pro residues" evidence="8">
    <location>
        <begin position="64"/>
        <end position="93"/>
    </location>
</feature>
<proteinExistence type="predicted"/>
<dbReference type="InterPro" id="IPR019378">
    <property type="entry name" value="GDP-Fuc_O-FucTrfase"/>
</dbReference>
<keyword evidence="9" id="KW-0472">Membrane</keyword>
<evidence type="ECO:0000256" key="5">
    <source>
        <dbReference type="ARBA" id="ARBA00023098"/>
    </source>
</evidence>
<dbReference type="Pfam" id="PF10250">
    <property type="entry name" value="O-FucT"/>
    <property type="match status" value="1"/>
</dbReference>
<accession>A0A9P7YQM4</accession>
<dbReference type="InterPro" id="IPR029058">
    <property type="entry name" value="AB_hydrolase_fold"/>
</dbReference>
<dbReference type="PANTHER" id="PTHR10272:SF14">
    <property type="entry name" value="PAF ACETYLHYDROLASE FAMILY PROTEIN"/>
    <property type="match status" value="1"/>
</dbReference>
<dbReference type="SUPFAM" id="SSF53474">
    <property type="entry name" value="alpha/beta-Hydrolases"/>
    <property type="match status" value="1"/>
</dbReference>
<keyword evidence="9" id="KW-0812">Transmembrane</keyword>
<keyword evidence="5" id="KW-0443">Lipid metabolism</keyword>
<evidence type="ECO:0000313" key="10">
    <source>
        <dbReference type="EMBL" id="KAG9237866.1"/>
    </source>
</evidence>
<organism evidence="10 11">
    <name type="scientific">Amylocarpus encephaloides</name>
    <dbReference type="NCBI Taxonomy" id="45428"/>
    <lineage>
        <taxon>Eukaryota</taxon>
        <taxon>Fungi</taxon>
        <taxon>Dikarya</taxon>
        <taxon>Ascomycota</taxon>
        <taxon>Pezizomycotina</taxon>
        <taxon>Leotiomycetes</taxon>
        <taxon>Helotiales</taxon>
        <taxon>Helotiales incertae sedis</taxon>
        <taxon>Amylocarpus</taxon>
    </lineage>
</organism>
<keyword evidence="6" id="KW-0294">Fucose metabolism</keyword>
<dbReference type="GO" id="GO:0003847">
    <property type="term" value="F:1-alkyl-2-acetylglycerophosphocholine esterase activity"/>
    <property type="evidence" value="ECO:0007669"/>
    <property type="project" value="UniProtKB-EC"/>
</dbReference>
<keyword evidence="3" id="KW-0378">Hydrolase</keyword>
<feature type="region of interest" description="Disordered" evidence="8">
    <location>
        <begin position="52"/>
        <end position="116"/>
    </location>
</feature>
<evidence type="ECO:0000256" key="9">
    <source>
        <dbReference type="SAM" id="Phobius"/>
    </source>
</evidence>
<sequence>MVQDKASGMINGFWRIKWWRYRWLLVAGFLVNIFLINRFFFDRSISNLNPFPGQTSQTPLEDQLPPPTPPPPPPSAPAPTTPTTLPPPPPTPTTSPKKPSNEHAPAPPSSGAVLGPPSSASTFNLNDFDFNGEYVGWPLGRLCNETKWQPGLIFHCDNNSGGIGNIRNFILTCLRYAIEAGASGITVPQIQRRDDSDLANIFTTGMKPLEYFFDDQHFRSSFETFCPQMKIFSKRADIPHLDKVQEINEFYPKDLNVDTDGCDGRGVNRHLDQFRQKFDKWILDHKQPLSWDKPTTLVFKWATFFEWPVYRDGPEFAATFGDLLRINKDIEALAVKTIQEMSRFAGVVPSASKIVAPYLGVHLRTESDALEFWPNFDEQSNGYIQQAESRNIKLAYLASGSEADAHRFADKAHQKMGMNTTSNGYIVVGVDHPYDTTFISYPGNRTAVRYTDLNNAPDIPAEATRLAGIRSDDLIAVLHALSKNATFARQIPGAHGKLDVSSIGIFGHSLGGAAALDAMGKHPRVTCGANLDGAFWGDVAASARALKNRPFLVMAAEGHNSTNDESFRSFFGNTTASGPFGGKYLATTRGAVHNTFADLAYLYETAKAAGLPVPDVEEFGSIGGVRMLELVSMFLGEFFGRCLNGQGNILKGLEGLTRKFPEVRVE</sequence>
<evidence type="ECO:0000256" key="2">
    <source>
        <dbReference type="ARBA" id="ARBA00022679"/>
    </source>
</evidence>
<keyword evidence="2" id="KW-0808">Transferase</keyword>
<dbReference type="EC" id="3.1.1.47" evidence="1"/>
<dbReference type="AlphaFoldDB" id="A0A9P7YQM4"/>
<dbReference type="Proteomes" id="UP000824998">
    <property type="component" value="Unassembled WGS sequence"/>
</dbReference>
<evidence type="ECO:0000256" key="6">
    <source>
        <dbReference type="ARBA" id="ARBA00023253"/>
    </source>
</evidence>
<evidence type="ECO:0000256" key="4">
    <source>
        <dbReference type="ARBA" id="ARBA00022963"/>
    </source>
</evidence>
<reference evidence="10" key="1">
    <citation type="journal article" date="2021" name="IMA Fungus">
        <title>Genomic characterization of three marine fungi, including Emericellopsis atlantica sp. nov. with signatures of a generalist lifestyle and marine biomass degradation.</title>
        <authorList>
            <person name="Hagestad O.C."/>
            <person name="Hou L."/>
            <person name="Andersen J.H."/>
            <person name="Hansen E.H."/>
            <person name="Altermark B."/>
            <person name="Li C."/>
            <person name="Kuhnert E."/>
            <person name="Cox R.J."/>
            <person name="Crous P.W."/>
            <person name="Spatafora J.W."/>
            <person name="Lail K."/>
            <person name="Amirebrahimi M."/>
            <person name="Lipzen A."/>
            <person name="Pangilinan J."/>
            <person name="Andreopoulos W."/>
            <person name="Hayes R.D."/>
            <person name="Ng V."/>
            <person name="Grigoriev I.V."/>
            <person name="Jackson S.A."/>
            <person name="Sutton T.D.S."/>
            <person name="Dobson A.D.W."/>
            <person name="Rama T."/>
        </authorList>
    </citation>
    <scope>NUCLEOTIDE SEQUENCE</scope>
    <source>
        <strain evidence="10">TRa018bII</strain>
    </source>
</reference>
<evidence type="ECO:0000256" key="3">
    <source>
        <dbReference type="ARBA" id="ARBA00022801"/>
    </source>
</evidence>
<evidence type="ECO:0000256" key="7">
    <source>
        <dbReference type="ARBA" id="ARBA00023277"/>
    </source>
</evidence>
<keyword evidence="9" id="KW-1133">Transmembrane helix</keyword>
<evidence type="ECO:0000256" key="1">
    <source>
        <dbReference type="ARBA" id="ARBA00013201"/>
    </source>
</evidence>
<comment type="caution">
    <text evidence="10">The sequence shown here is derived from an EMBL/GenBank/DDBJ whole genome shotgun (WGS) entry which is preliminary data.</text>
</comment>
<keyword evidence="11" id="KW-1185">Reference proteome</keyword>
<protein>
    <recommendedName>
        <fullName evidence="1">1-alkyl-2-acetylglycerophosphocholine esterase</fullName>
        <ecNumber evidence="1">3.1.1.47</ecNumber>
    </recommendedName>
</protein>
<dbReference type="GO" id="GO:0006004">
    <property type="term" value="P:fucose metabolic process"/>
    <property type="evidence" value="ECO:0007669"/>
    <property type="project" value="UniProtKB-KW"/>
</dbReference>
<gene>
    <name evidence="10" type="ORF">BJ875DRAFT_502442</name>
</gene>
<evidence type="ECO:0000256" key="8">
    <source>
        <dbReference type="SAM" id="MobiDB-lite"/>
    </source>
</evidence>
<keyword evidence="7" id="KW-0119">Carbohydrate metabolism</keyword>
<evidence type="ECO:0000313" key="11">
    <source>
        <dbReference type="Proteomes" id="UP000824998"/>
    </source>
</evidence>
<dbReference type="Pfam" id="PF03403">
    <property type="entry name" value="PAF-AH_p_II"/>
    <property type="match status" value="1"/>
</dbReference>
<feature type="transmembrane region" description="Helical" evidence="9">
    <location>
        <begin position="21"/>
        <end position="41"/>
    </location>
</feature>
<keyword evidence="4" id="KW-0442">Lipid degradation</keyword>
<dbReference type="OrthoDB" id="20368at2759"/>
<name>A0A9P7YQM4_9HELO</name>
<dbReference type="GO" id="GO:0016740">
    <property type="term" value="F:transferase activity"/>
    <property type="evidence" value="ECO:0007669"/>
    <property type="project" value="UniProtKB-KW"/>
</dbReference>
<dbReference type="PANTHER" id="PTHR10272">
    <property type="entry name" value="PLATELET-ACTIVATING FACTOR ACETYLHYDROLASE"/>
    <property type="match status" value="1"/>
</dbReference>
<dbReference type="Gene3D" id="3.40.50.1820">
    <property type="entry name" value="alpha/beta hydrolase"/>
    <property type="match status" value="1"/>
</dbReference>